<accession>A0A0M0KP53</accession>
<comment type="caution">
    <text evidence="3">The sequence shown here is derived from an EMBL/GenBank/DDBJ whole genome shotgun (WGS) entry which is preliminary data.</text>
</comment>
<dbReference type="RefSeq" id="WP_053403453.1">
    <property type="nucleotide sequence ID" value="NZ_LILC01000035.1"/>
</dbReference>
<dbReference type="InterPro" id="IPR050114">
    <property type="entry name" value="UPF0173_UPF0282_UlaG_hydrolase"/>
</dbReference>
<gene>
    <name evidence="3" type="ORF">AMD01_21240</name>
</gene>
<dbReference type="PANTHER" id="PTHR43546">
    <property type="entry name" value="UPF0173 METAL-DEPENDENT HYDROLASE MJ1163-RELATED"/>
    <property type="match status" value="1"/>
</dbReference>
<sequence length="253" mass="28075">MDIQLIRNATLVLRYGDKKIIVDPFFADKGSMPPFQNTPNQDQNNPTVGLPFAIDSLLDADAVIVTHLHPDHFDEMAKKRLPKDILLYAQNEQDCQVIQEAGFTNVHSLEDSPQVGDVTIKRTNGKHGTGDILKKTGIVSGVVFTHPDEKALYVAGDTIWCPDVEEAIQTHHPDIIVLNGGAAQYLVGDPITMTKEDIYEVYKAAPNAQIVVCHMESLNHCLLKRDELSEFLSTNEATDRITIPNDGEKLSYN</sequence>
<dbReference type="STRING" id="284581.AMD01_21240"/>
<dbReference type="SUPFAM" id="SSF56281">
    <property type="entry name" value="Metallo-hydrolase/oxidoreductase"/>
    <property type="match status" value="1"/>
</dbReference>
<evidence type="ECO:0000256" key="1">
    <source>
        <dbReference type="ARBA" id="ARBA00022801"/>
    </source>
</evidence>
<name>A0A0M0KP53_9BACI</name>
<proteinExistence type="predicted"/>
<dbReference type="AlphaFoldDB" id="A0A0M0KP53"/>
<feature type="domain" description="Metallo-beta-lactamase" evidence="2">
    <location>
        <begin position="20"/>
        <end position="215"/>
    </location>
</feature>
<dbReference type="GO" id="GO:0016787">
    <property type="term" value="F:hydrolase activity"/>
    <property type="evidence" value="ECO:0007669"/>
    <property type="project" value="UniProtKB-KW"/>
</dbReference>
<dbReference type="PATRIC" id="fig|284581.3.peg.1728"/>
<evidence type="ECO:0000313" key="3">
    <source>
        <dbReference type="EMBL" id="KOO40387.1"/>
    </source>
</evidence>
<keyword evidence="1" id="KW-0378">Hydrolase</keyword>
<protein>
    <recommendedName>
        <fullName evidence="2">Metallo-beta-lactamase domain-containing protein</fullName>
    </recommendedName>
</protein>
<evidence type="ECO:0000313" key="4">
    <source>
        <dbReference type="Proteomes" id="UP000037558"/>
    </source>
</evidence>
<organism evidence="3 4">
    <name type="scientific">Priestia koreensis</name>
    <dbReference type="NCBI Taxonomy" id="284581"/>
    <lineage>
        <taxon>Bacteria</taxon>
        <taxon>Bacillati</taxon>
        <taxon>Bacillota</taxon>
        <taxon>Bacilli</taxon>
        <taxon>Bacillales</taxon>
        <taxon>Bacillaceae</taxon>
        <taxon>Priestia</taxon>
    </lineage>
</organism>
<dbReference type="OrthoDB" id="9805728at2"/>
<dbReference type="EMBL" id="LILC01000035">
    <property type="protein sequence ID" value="KOO40387.1"/>
    <property type="molecule type" value="Genomic_DNA"/>
</dbReference>
<dbReference type="Pfam" id="PF12706">
    <property type="entry name" value="Lactamase_B_2"/>
    <property type="match status" value="1"/>
</dbReference>
<keyword evidence="4" id="KW-1185">Reference proteome</keyword>
<dbReference type="Gene3D" id="3.60.15.10">
    <property type="entry name" value="Ribonuclease Z/Hydroxyacylglutathione hydrolase-like"/>
    <property type="match status" value="1"/>
</dbReference>
<reference evidence="4" key="1">
    <citation type="submission" date="2015-08" db="EMBL/GenBank/DDBJ databases">
        <title>Fjat-14210 dsm16467.</title>
        <authorList>
            <person name="Liu B."/>
            <person name="Wang J."/>
            <person name="Zhu Y."/>
            <person name="Liu G."/>
            <person name="Chen Q."/>
            <person name="Chen Z."/>
            <person name="Lan J."/>
            <person name="Che J."/>
            <person name="Ge C."/>
            <person name="Shi H."/>
            <person name="Pan Z."/>
            <person name="Liu X."/>
        </authorList>
    </citation>
    <scope>NUCLEOTIDE SEQUENCE [LARGE SCALE GENOMIC DNA]</scope>
    <source>
        <strain evidence="4">DSM 16467</strain>
    </source>
</reference>
<dbReference type="PANTHER" id="PTHR43546:SF9">
    <property type="entry name" value="L-ASCORBATE-6-PHOSPHATE LACTONASE ULAG-RELATED"/>
    <property type="match status" value="1"/>
</dbReference>
<dbReference type="InterPro" id="IPR001279">
    <property type="entry name" value="Metallo-B-lactamas"/>
</dbReference>
<evidence type="ECO:0000259" key="2">
    <source>
        <dbReference type="Pfam" id="PF12706"/>
    </source>
</evidence>
<dbReference type="Proteomes" id="UP000037558">
    <property type="component" value="Unassembled WGS sequence"/>
</dbReference>
<dbReference type="InterPro" id="IPR036866">
    <property type="entry name" value="RibonucZ/Hydroxyglut_hydro"/>
</dbReference>